<evidence type="ECO:0000259" key="9">
    <source>
        <dbReference type="PROSITE" id="PS50110"/>
    </source>
</evidence>
<dbReference type="PROSITE" id="PS50109">
    <property type="entry name" value="HIS_KIN"/>
    <property type="match status" value="1"/>
</dbReference>
<dbReference type="SMART" id="SM00448">
    <property type="entry name" value="REC"/>
    <property type="match status" value="1"/>
</dbReference>
<dbReference type="InterPro" id="IPR005467">
    <property type="entry name" value="His_kinase_dom"/>
</dbReference>
<dbReference type="SUPFAM" id="SSF52172">
    <property type="entry name" value="CheY-like"/>
    <property type="match status" value="1"/>
</dbReference>
<dbReference type="PRINTS" id="PR00344">
    <property type="entry name" value="BCTRLSENSOR"/>
</dbReference>
<dbReference type="SMART" id="SM00387">
    <property type="entry name" value="HATPase_c"/>
    <property type="match status" value="1"/>
</dbReference>
<protein>
    <recommendedName>
        <fullName evidence="2">histidine kinase</fullName>
        <ecNumber evidence="2">2.7.13.3</ecNumber>
    </recommendedName>
</protein>
<feature type="region of interest" description="Disordered" evidence="7">
    <location>
        <begin position="186"/>
        <end position="206"/>
    </location>
</feature>
<evidence type="ECO:0000256" key="7">
    <source>
        <dbReference type="SAM" id="MobiDB-lite"/>
    </source>
</evidence>
<dbReference type="Pfam" id="PF00072">
    <property type="entry name" value="Response_reg"/>
    <property type="match status" value="1"/>
</dbReference>
<dbReference type="InterPro" id="IPR003594">
    <property type="entry name" value="HATPase_dom"/>
</dbReference>
<dbReference type="SUPFAM" id="SSF55874">
    <property type="entry name" value="ATPase domain of HSP90 chaperone/DNA topoisomerase II/histidine kinase"/>
    <property type="match status" value="1"/>
</dbReference>
<feature type="region of interest" description="Disordered" evidence="7">
    <location>
        <begin position="394"/>
        <end position="423"/>
    </location>
</feature>
<dbReference type="OrthoDB" id="5487456at2"/>
<sequence>MGCAEPAAILLLRGRTAASDRVEALVRRHVPDVSVASNPEDALERCLRERPPVLAVDWSEPAGAAAFCGRLRAQPGGEAVLLLAITERDADIEGIVAAGASDFLLVGGEGAGAAARLSVVRERAVREAASRRALAQTQARLVLAGRMASVGTLAAGVAHEINNPLAFVITNVDAAIRRIGALERRSGASRGGPWGRSRGDGRGPSGELSEVLSLLEDAREGAERVRIIVRDLHTFSRAEADRRGPVEIRRVLDSCVHMAMNELRHRARVVRSFQDVPPVEANEQRLAQVFLNLIVNAAQAIPEGLAEQNEIALSTRHDPAGWVVVEVRDTGTGIAPESLGRIFEPFYTSKGEGEGLGLGLAICHAIVTALGGRIEVESRPGEGSVFRVALPAASADDERAPPAPGAGASRWLREGGGPAAPEQRSALRRRVLIIDDEPLLARAIAGTLEPRHETIATASARDALARIRAGERYDAILCDLMMPDMTGMDFYASLAEQAPEQQRRIVFLTGGAFTERSKAFLEQVSARTLLKPFDAPTLLSMIDEVVASP</sequence>
<dbReference type="GO" id="GO:0009927">
    <property type="term" value="F:histidine phosphotransfer kinase activity"/>
    <property type="evidence" value="ECO:0007669"/>
    <property type="project" value="TreeGrafter"/>
</dbReference>
<evidence type="ECO:0000256" key="2">
    <source>
        <dbReference type="ARBA" id="ARBA00012438"/>
    </source>
</evidence>
<dbReference type="InterPro" id="IPR003661">
    <property type="entry name" value="HisK_dim/P_dom"/>
</dbReference>
<proteinExistence type="predicted"/>
<dbReference type="InterPro" id="IPR011006">
    <property type="entry name" value="CheY-like_superfamily"/>
</dbReference>
<dbReference type="GO" id="GO:0005886">
    <property type="term" value="C:plasma membrane"/>
    <property type="evidence" value="ECO:0007669"/>
    <property type="project" value="TreeGrafter"/>
</dbReference>
<dbReference type="AlphaFoldDB" id="A0A4P2PWI3"/>
<dbReference type="InterPro" id="IPR036890">
    <property type="entry name" value="HATPase_C_sf"/>
</dbReference>
<dbReference type="Proteomes" id="UP000295781">
    <property type="component" value="Chromosome"/>
</dbReference>
<keyword evidence="5 10" id="KW-0418">Kinase</keyword>
<evidence type="ECO:0000256" key="1">
    <source>
        <dbReference type="ARBA" id="ARBA00000085"/>
    </source>
</evidence>
<dbReference type="InterPro" id="IPR001789">
    <property type="entry name" value="Sig_transdc_resp-reg_receiver"/>
</dbReference>
<name>A0A4P2PWI3_SORCE</name>
<dbReference type="EC" id="2.7.13.3" evidence="2"/>
<dbReference type="Pfam" id="PF02518">
    <property type="entry name" value="HATPase_c"/>
    <property type="match status" value="1"/>
</dbReference>
<dbReference type="PANTHER" id="PTHR43047:SF72">
    <property type="entry name" value="OSMOSENSING HISTIDINE PROTEIN KINASE SLN1"/>
    <property type="match status" value="1"/>
</dbReference>
<dbReference type="Gene3D" id="3.30.565.10">
    <property type="entry name" value="Histidine kinase-like ATPase, C-terminal domain"/>
    <property type="match status" value="1"/>
</dbReference>
<evidence type="ECO:0000256" key="5">
    <source>
        <dbReference type="ARBA" id="ARBA00022777"/>
    </source>
</evidence>
<dbReference type="PROSITE" id="PS50110">
    <property type="entry name" value="RESPONSE_REGULATORY"/>
    <property type="match status" value="1"/>
</dbReference>
<dbReference type="Gene3D" id="1.10.287.130">
    <property type="match status" value="1"/>
</dbReference>
<evidence type="ECO:0000256" key="4">
    <source>
        <dbReference type="ARBA" id="ARBA00022679"/>
    </source>
</evidence>
<dbReference type="InterPro" id="IPR036097">
    <property type="entry name" value="HisK_dim/P_sf"/>
</dbReference>
<evidence type="ECO:0000256" key="3">
    <source>
        <dbReference type="ARBA" id="ARBA00022553"/>
    </source>
</evidence>
<dbReference type="PANTHER" id="PTHR43047">
    <property type="entry name" value="TWO-COMPONENT HISTIDINE PROTEIN KINASE"/>
    <property type="match status" value="1"/>
</dbReference>
<dbReference type="RefSeq" id="WP_129346489.1">
    <property type="nucleotide sequence ID" value="NZ_CP012670.1"/>
</dbReference>
<evidence type="ECO:0000313" key="10">
    <source>
        <dbReference type="EMBL" id="AUX21129.1"/>
    </source>
</evidence>
<dbReference type="EMBL" id="CP012670">
    <property type="protein sequence ID" value="AUX21129.1"/>
    <property type="molecule type" value="Genomic_DNA"/>
</dbReference>
<feature type="domain" description="Histidine kinase" evidence="8">
    <location>
        <begin position="156"/>
        <end position="394"/>
    </location>
</feature>
<dbReference type="InterPro" id="IPR004358">
    <property type="entry name" value="Sig_transdc_His_kin-like_C"/>
</dbReference>
<dbReference type="CDD" id="cd00082">
    <property type="entry name" value="HisKA"/>
    <property type="match status" value="1"/>
</dbReference>
<dbReference type="Gene3D" id="3.40.50.2300">
    <property type="match status" value="1"/>
</dbReference>
<keyword evidence="4 10" id="KW-0808">Transferase</keyword>
<gene>
    <name evidence="10" type="primary">cpxA</name>
    <name evidence="10" type="ORF">SOCEGT47_016070</name>
</gene>
<keyword evidence="3 6" id="KW-0597">Phosphoprotein</keyword>
<dbReference type="SMART" id="SM00388">
    <property type="entry name" value="HisKA"/>
    <property type="match status" value="1"/>
</dbReference>
<evidence type="ECO:0000259" key="8">
    <source>
        <dbReference type="PROSITE" id="PS50109"/>
    </source>
</evidence>
<comment type="catalytic activity">
    <reaction evidence="1">
        <text>ATP + protein L-histidine = ADP + protein N-phospho-L-histidine.</text>
        <dbReference type="EC" id="2.7.13.3"/>
    </reaction>
</comment>
<dbReference type="SUPFAM" id="SSF47384">
    <property type="entry name" value="Homodimeric domain of signal transducing histidine kinase"/>
    <property type="match status" value="1"/>
</dbReference>
<reference evidence="10 11" key="1">
    <citation type="submission" date="2015-09" db="EMBL/GenBank/DDBJ databases">
        <title>Sorangium comparison.</title>
        <authorList>
            <person name="Zaburannyi N."/>
            <person name="Bunk B."/>
            <person name="Overmann J."/>
            <person name="Mueller R."/>
        </authorList>
    </citation>
    <scope>NUCLEOTIDE SEQUENCE [LARGE SCALE GENOMIC DNA]</scope>
    <source>
        <strain evidence="10 11">So ceGT47</strain>
    </source>
</reference>
<feature type="domain" description="Response regulatory" evidence="9">
    <location>
        <begin position="430"/>
        <end position="546"/>
    </location>
</feature>
<accession>A0A4P2PWI3</accession>
<evidence type="ECO:0000256" key="6">
    <source>
        <dbReference type="PROSITE-ProRule" id="PRU00169"/>
    </source>
</evidence>
<organism evidence="10 11">
    <name type="scientific">Sorangium cellulosum</name>
    <name type="common">Polyangium cellulosum</name>
    <dbReference type="NCBI Taxonomy" id="56"/>
    <lineage>
        <taxon>Bacteria</taxon>
        <taxon>Pseudomonadati</taxon>
        <taxon>Myxococcota</taxon>
        <taxon>Polyangia</taxon>
        <taxon>Polyangiales</taxon>
        <taxon>Polyangiaceae</taxon>
        <taxon>Sorangium</taxon>
    </lineage>
</organism>
<evidence type="ECO:0000313" key="11">
    <source>
        <dbReference type="Proteomes" id="UP000295781"/>
    </source>
</evidence>
<dbReference type="GO" id="GO:0000155">
    <property type="term" value="F:phosphorelay sensor kinase activity"/>
    <property type="evidence" value="ECO:0007669"/>
    <property type="project" value="InterPro"/>
</dbReference>
<feature type="modified residue" description="4-aspartylphosphate" evidence="6">
    <location>
        <position position="479"/>
    </location>
</feature>